<dbReference type="InterPro" id="IPR036390">
    <property type="entry name" value="WH_DNA-bd_sf"/>
</dbReference>
<evidence type="ECO:0000256" key="4">
    <source>
        <dbReference type="SAM" id="MobiDB-lite"/>
    </source>
</evidence>
<evidence type="ECO:0000256" key="3">
    <source>
        <dbReference type="ARBA" id="ARBA00023163"/>
    </source>
</evidence>
<organism evidence="6 7">
    <name type="scientific">Paenibacillus tyrfis</name>
    <dbReference type="NCBI Taxonomy" id="1501230"/>
    <lineage>
        <taxon>Bacteria</taxon>
        <taxon>Bacillati</taxon>
        <taxon>Bacillota</taxon>
        <taxon>Bacilli</taxon>
        <taxon>Bacillales</taxon>
        <taxon>Paenibacillaceae</taxon>
        <taxon>Paenibacillus</taxon>
    </lineage>
</organism>
<keyword evidence="1" id="KW-0805">Transcription regulation</keyword>
<feature type="domain" description="HTH marR-type" evidence="5">
    <location>
        <begin position="1"/>
        <end position="134"/>
    </location>
</feature>
<dbReference type="Gene3D" id="1.10.10.10">
    <property type="entry name" value="Winged helix-like DNA-binding domain superfamily/Winged helix DNA-binding domain"/>
    <property type="match status" value="1"/>
</dbReference>
<gene>
    <name evidence="6" type="ORF">ET33_01530</name>
</gene>
<dbReference type="OrthoDB" id="327696at2"/>
<evidence type="ECO:0000313" key="6">
    <source>
        <dbReference type="EMBL" id="KEQ25430.1"/>
    </source>
</evidence>
<dbReference type="PANTHER" id="PTHR42756">
    <property type="entry name" value="TRANSCRIPTIONAL REGULATOR, MARR"/>
    <property type="match status" value="1"/>
</dbReference>
<dbReference type="EMBL" id="JNVM01000010">
    <property type="protein sequence ID" value="KEQ25430.1"/>
    <property type="molecule type" value="Genomic_DNA"/>
</dbReference>
<feature type="region of interest" description="Disordered" evidence="4">
    <location>
        <begin position="139"/>
        <end position="158"/>
    </location>
</feature>
<dbReference type="RefSeq" id="WP_036681487.1">
    <property type="nucleotide sequence ID" value="NZ_FYEP01000005.1"/>
</dbReference>
<dbReference type="SMART" id="SM00347">
    <property type="entry name" value="HTH_MARR"/>
    <property type="match status" value="1"/>
</dbReference>
<dbReference type="PRINTS" id="PR00598">
    <property type="entry name" value="HTHMARR"/>
</dbReference>
<proteinExistence type="predicted"/>
<evidence type="ECO:0000256" key="1">
    <source>
        <dbReference type="ARBA" id="ARBA00023015"/>
    </source>
</evidence>
<reference evidence="6 7" key="1">
    <citation type="submission" date="2014-06" db="EMBL/GenBank/DDBJ databases">
        <title>Draft genome sequence of Paenibacillus sp. MSt1.</title>
        <authorList>
            <person name="Aw Y.K."/>
            <person name="Ong K.S."/>
            <person name="Gan H.M."/>
            <person name="Lee S.M."/>
        </authorList>
    </citation>
    <scope>NUCLEOTIDE SEQUENCE [LARGE SCALE GENOMIC DNA]</scope>
    <source>
        <strain evidence="6 7">MSt1</strain>
    </source>
</reference>
<accession>A0A081P407</accession>
<dbReference type="Pfam" id="PF12802">
    <property type="entry name" value="MarR_2"/>
    <property type="match status" value="1"/>
</dbReference>
<dbReference type="AlphaFoldDB" id="A0A081P407"/>
<comment type="caution">
    <text evidence="6">The sequence shown here is derived from an EMBL/GenBank/DDBJ whole genome shotgun (WGS) entry which is preliminary data.</text>
</comment>
<dbReference type="eggNOG" id="COG1846">
    <property type="taxonomic scope" value="Bacteria"/>
</dbReference>
<dbReference type="SUPFAM" id="SSF46785">
    <property type="entry name" value="Winged helix' DNA-binding domain"/>
    <property type="match status" value="1"/>
</dbReference>
<dbReference type="GO" id="GO:0003677">
    <property type="term" value="F:DNA binding"/>
    <property type="evidence" value="ECO:0007669"/>
    <property type="project" value="UniProtKB-KW"/>
</dbReference>
<dbReference type="Proteomes" id="UP000028123">
    <property type="component" value="Unassembled WGS sequence"/>
</dbReference>
<dbReference type="InterPro" id="IPR036388">
    <property type="entry name" value="WH-like_DNA-bd_sf"/>
</dbReference>
<dbReference type="GO" id="GO:0003700">
    <property type="term" value="F:DNA-binding transcription factor activity"/>
    <property type="evidence" value="ECO:0007669"/>
    <property type="project" value="InterPro"/>
</dbReference>
<protein>
    <submittedName>
        <fullName evidence="6">Transcriptional regulator</fullName>
    </submittedName>
</protein>
<evidence type="ECO:0000313" key="7">
    <source>
        <dbReference type="Proteomes" id="UP000028123"/>
    </source>
</evidence>
<dbReference type="PROSITE" id="PS50995">
    <property type="entry name" value="HTH_MARR_2"/>
    <property type="match status" value="1"/>
</dbReference>
<keyword evidence="3" id="KW-0804">Transcription</keyword>
<dbReference type="InterPro" id="IPR000835">
    <property type="entry name" value="HTH_MarR-typ"/>
</dbReference>
<keyword evidence="7" id="KW-1185">Reference proteome</keyword>
<name>A0A081P407_9BACL</name>
<evidence type="ECO:0000259" key="5">
    <source>
        <dbReference type="PROSITE" id="PS50995"/>
    </source>
</evidence>
<dbReference type="PANTHER" id="PTHR42756:SF1">
    <property type="entry name" value="TRANSCRIPTIONAL REPRESSOR OF EMRAB OPERON"/>
    <property type="match status" value="1"/>
</dbReference>
<sequence>MEQMLELFFKHGLRPMSLMAEAAELEQTLNRSEISALMFLEYRGELTMSELAAELGAPLSTVTSLTKRLVRKGLAERNQSDKDQRIILVRLSDEGRKLAGQAKAMMENMFARVQAALSPEELQQFLTLAVKVGKALQHKEDKDSAPSDRTVRKIRIDD</sequence>
<keyword evidence="2" id="KW-0238">DNA-binding</keyword>
<evidence type="ECO:0000256" key="2">
    <source>
        <dbReference type="ARBA" id="ARBA00023125"/>
    </source>
</evidence>